<reference evidence="9" key="1">
    <citation type="submission" date="2017-05" db="EMBL/GenBank/DDBJ databases">
        <title>Complete and WGS of Bordetella genogroups.</title>
        <authorList>
            <person name="Spilker T."/>
            <person name="Lipuma J."/>
        </authorList>
    </citation>
    <scope>NUCLEOTIDE SEQUENCE</scope>
    <source>
        <strain evidence="9">AU21707</strain>
    </source>
</reference>
<dbReference type="GO" id="GO:0005524">
    <property type="term" value="F:ATP binding"/>
    <property type="evidence" value="ECO:0007669"/>
    <property type="project" value="UniProtKB-KW"/>
</dbReference>
<dbReference type="InterPro" id="IPR003593">
    <property type="entry name" value="AAA+_ATPase"/>
</dbReference>
<dbReference type="NCBIfam" id="TIGR01727">
    <property type="entry name" value="oligo_HPY"/>
    <property type="match status" value="1"/>
</dbReference>
<dbReference type="InterPro" id="IPR003439">
    <property type="entry name" value="ABC_transporter-like_ATP-bd"/>
</dbReference>
<dbReference type="GO" id="GO:0016887">
    <property type="term" value="F:ATP hydrolysis activity"/>
    <property type="evidence" value="ECO:0007669"/>
    <property type="project" value="InterPro"/>
</dbReference>
<dbReference type="InterPro" id="IPR013563">
    <property type="entry name" value="Oligopep_ABC_C"/>
</dbReference>
<sequence>MLEILRVENLCTEFRGANGVVRAVDGVDLTLRRGEILGLVGESGSGKSVTGYSILGLIDPPGRVTAGRVLFAGADLRTLDAQAMRSIRGRRIAMVFQDPMSTLHPMLRIGTQMTDTLHAHQSLTRRAARARAVQALERVGIPSPADRMLAYPHQLSGGMRQRVAIAIALLNDPDIIIADEPTTGLDVTIQAQILAEVQKLVAQSGTALIWITHDLGVVANLADSIAVMYAGAIVEYGEARNVLAAPAHPYTHGLLASVPARNRDERRLPQIPGSIASAAEAPGCRFQPRCDRATEGCTIAPAMRAVAPSQDVRCVHPMANAAMPLAAER</sequence>
<dbReference type="SMART" id="SM00382">
    <property type="entry name" value="AAA"/>
    <property type="match status" value="1"/>
</dbReference>
<dbReference type="PROSITE" id="PS00211">
    <property type="entry name" value="ABC_TRANSPORTER_1"/>
    <property type="match status" value="1"/>
</dbReference>
<dbReference type="Gene3D" id="3.40.50.300">
    <property type="entry name" value="P-loop containing nucleotide triphosphate hydrolases"/>
    <property type="match status" value="1"/>
</dbReference>
<dbReference type="PANTHER" id="PTHR43297:SF2">
    <property type="entry name" value="DIPEPTIDE TRANSPORT ATP-BINDING PROTEIN DPPD"/>
    <property type="match status" value="1"/>
</dbReference>
<dbReference type="Pfam" id="PF00005">
    <property type="entry name" value="ABC_tran"/>
    <property type="match status" value="1"/>
</dbReference>
<dbReference type="SUPFAM" id="SSF52540">
    <property type="entry name" value="P-loop containing nucleoside triphosphate hydrolases"/>
    <property type="match status" value="1"/>
</dbReference>
<dbReference type="GO" id="GO:0005886">
    <property type="term" value="C:plasma membrane"/>
    <property type="evidence" value="ECO:0007669"/>
    <property type="project" value="UniProtKB-SubCell"/>
</dbReference>
<feature type="domain" description="ABC transporter" evidence="8">
    <location>
        <begin position="5"/>
        <end position="255"/>
    </location>
</feature>
<keyword evidence="10" id="KW-1185">Reference proteome</keyword>
<dbReference type="InterPro" id="IPR017871">
    <property type="entry name" value="ABC_transporter-like_CS"/>
</dbReference>
<gene>
    <name evidence="9" type="ORF">CAL26_14005</name>
</gene>
<protein>
    <submittedName>
        <fullName evidence="9">Methionine ABC transporter ATP-binding protein</fullName>
    </submittedName>
</protein>
<dbReference type="CDD" id="cd03257">
    <property type="entry name" value="ABC_NikE_OppD_transporters"/>
    <property type="match status" value="1"/>
</dbReference>
<name>A0A261R1A5_9BORD</name>
<keyword evidence="4" id="KW-1003">Cell membrane</keyword>
<dbReference type="EMBL" id="NEVJ01000003">
    <property type="protein sequence ID" value="OZI18804.1"/>
    <property type="molecule type" value="Genomic_DNA"/>
</dbReference>
<evidence type="ECO:0000256" key="7">
    <source>
        <dbReference type="ARBA" id="ARBA00023136"/>
    </source>
</evidence>
<dbReference type="InterPro" id="IPR027417">
    <property type="entry name" value="P-loop_NTPase"/>
</dbReference>
<dbReference type="PANTHER" id="PTHR43297">
    <property type="entry name" value="OLIGOPEPTIDE TRANSPORT ATP-BINDING PROTEIN APPD"/>
    <property type="match status" value="1"/>
</dbReference>
<dbReference type="Proteomes" id="UP000216857">
    <property type="component" value="Unassembled WGS sequence"/>
</dbReference>
<dbReference type="GO" id="GO:0015833">
    <property type="term" value="P:peptide transport"/>
    <property type="evidence" value="ECO:0007669"/>
    <property type="project" value="InterPro"/>
</dbReference>
<evidence type="ECO:0000256" key="4">
    <source>
        <dbReference type="ARBA" id="ARBA00022475"/>
    </source>
</evidence>
<dbReference type="OrthoDB" id="9802772at2"/>
<proteinExistence type="inferred from homology"/>
<evidence type="ECO:0000313" key="9">
    <source>
        <dbReference type="EMBL" id="OZI18804.1"/>
    </source>
</evidence>
<evidence type="ECO:0000256" key="6">
    <source>
        <dbReference type="ARBA" id="ARBA00022840"/>
    </source>
</evidence>
<dbReference type="InterPro" id="IPR050388">
    <property type="entry name" value="ABC_Ni/Peptide_Import"/>
</dbReference>
<dbReference type="FunFam" id="3.40.50.300:FF:000016">
    <property type="entry name" value="Oligopeptide ABC transporter ATP-binding component"/>
    <property type="match status" value="1"/>
</dbReference>
<keyword evidence="7" id="KW-0472">Membrane</keyword>
<dbReference type="AlphaFoldDB" id="A0A261R1A5"/>
<keyword evidence="3" id="KW-0813">Transport</keyword>
<evidence type="ECO:0000256" key="2">
    <source>
        <dbReference type="ARBA" id="ARBA00005417"/>
    </source>
</evidence>
<dbReference type="PROSITE" id="PS50893">
    <property type="entry name" value="ABC_TRANSPORTER_2"/>
    <property type="match status" value="1"/>
</dbReference>
<dbReference type="Pfam" id="PF08352">
    <property type="entry name" value="oligo_HPY"/>
    <property type="match status" value="1"/>
</dbReference>
<evidence type="ECO:0000259" key="8">
    <source>
        <dbReference type="PROSITE" id="PS50893"/>
    </source>
</evidence>
<comment type="subcellular location">
    <subcellularLocation>
        <location evidence="1">Cell inner membrane</location>
        <topology evidence="1">Peripheral membrane protein</topology>
    </subcellularLocation>
</comment>
<comment type="similarity">
    <text evidence="2">Belongs to the ABC transporter superfamily.</text>
</comment>
<comment type="caution">
    <text evidence="9">The sequence shown here is derived from an EMBL/GenBank/DDBJ whole genome shotgun (WGS) entry which is preliminary data.</text>
</comment>
<evidence type="ECO:0000256" key="1">
    <source>
        <dbReference type="ARBA" id="ARBA00004417"/>
    </source>
</evidence>
<keyword evidence="5" id="KW-0547">Nucleotide-binding</keyword>
<evidence type="ECO:0000256" key="3">
    <source>
        <dbReference type="ARBA" id="ARBA00022448"/>
    </source>
</evidence>
<evidence type="ECO:0000313" key="10">
    <source>
        <dbReference type="Proteomes" id="UP000216857"/>
    </source>
</evidence>
<keyword evidence="6 9" id="KW-0067">ATP-binding</keyword>
<dbReference type="GO" id="GO:0055085">
    <property type="term" value="P:transmembrane transport"/>
    <property type="evidence" value="ECO:0007669"/>
    <property type="project" value="UniProtKB-ARBA"/>
</dbReference>
<evidence type="ECO:0000256" key="5">
    <source>
        <dbReference type="ARBA" id="ARBA00022741"/>
    </source>
</evidence>
<accession>A0A261R1A5</accession>
<organism evidence="9 10">
    <name type="scientific">Bordetella genomosp. 9</name>
    <dbReference type="NCBI Taxonomy" id="1416803"/>
    <lineage>
        <taxon>Bacteria</taxon>
        <taxon>Pseudomonadati</taxon>
        <taxon>Pseudomonadota</taxon>
        <taxon>Betaproteobacteria</taxon>
        <taxon>Burkholderiales</taxon>
        <taxon>Alcaligenaceae</taxon>
        <taxon>Bordetella</taxon>
    </lineage>
</organism>